<feature type="region of interest" description="Disordered" evidence="1">
    <location>
        <begin position="1"/>
        <end position="28"/>
    </location>
</feature>
<evidence type="ECO:0000256" key="1">
    <source>
        <dbReference type="SAM" id="MobiDB-lite"/>
    </source>
</evidence>
<evidence type="ECO:0000313" key="3">
    <source>
        <dbReference type="EMBL" id="MBO2437996.1"/>
    </source>
</evidence>
<dbReference type="Pfam" id="PF04149">
    <property type="entry name" value="DUF397"/>
    <property type="match status" value="1"/>
</dbReference>
<reference evidence="3 4" key="1">
    <citation type="submission" date="2021-03" db="EMBL/GenBank/DDBJ databases">
        <authorList>
            <person name="Kanchanasin P."/>
            <person name="Saeng-In P."/>
            <person name="Phongsopitanun W."/>
            <person name="Yuki M."/>
            <person name="Kudo T."/>
            <person name="Ohkuma M."/>
            <person name="Tanasupawat S."/>
        </authorList>
    </citation>
    <scope>NUCLEOTIDE SEQUENCE [LARGE SCALE GENOMIC DNA]</scope>
    <source>
        <strain evidence="3 4">L46</strain>
    </source>
</reference>
<dbReference type="RefSeq" id="WP_208266334.1">
    <property type="nucleotide sequence ID" value="NZ_BAAAGM010000018.1"/>
</dbReference>
<comment type="caution">
    <text evidence="3">The sequence shown here is derived from an EMBL/GenBank/DDBJ whole genome shotgun (WGS) entry which is preliminary data.</text>
</comment>
<feature type="compositionally biased region" description="Polar residues" evidence="1">
    <location>
        <begin position="12"/>
        <end position="23"/>
    </location>
</feature>
<organism evidence="3 4">
    <name type="scientific">Actinomadura nitritigenes</name>
    <dbReference type="NCBI Taxonomy" id="134602"/>
    <lineage>
        <taxon>Bacteria</taxon>
        <taxon>Bacillati</taxon>
        <taxon>Actinomycetota</taxon>
        <taxon>Actinomycetes</taxon>
        <taxon>Streptosporangiales</taxon>
        <taxon>Thermomonosporaceae</taxon>
        <taxon>Actinomadura</taxon>
    </lineage>
</organism>
<proteinExistence type="predicted"/>
<dbReference type="EMBL" id="JAGEOK010000006">
    <property type="protein sequence ID" value="MBO2437996.1"/>
    <property type="molecule type" value="Genomic_DNA"/>
</dbReference>
<dbReference type="InterPro" id="IPR007278">
    <property type="entry name" value="DUF397"/>
</dbReference>
<sequence>MSSTRSSSTRSAETVQWRKSSFSGGADDEHCVELGRLAPGVGLGVRDSKDPDAGHLTLTAAQFAALLTRIKRTTSL</sequence>
<evidence type="ECO:0000259" key="2">
    <source>
        <dbReference type="Pfam" id="PF04149"/>
    </source>
</evidence>
<evidence type="ECO:0000313" key="4">
    <source>
        <dbReference type="Proteomes" id="UP000666915"/>
    </source>
</evidence>
<feature type="compositionally biased region" description="Low complexity" evidence="1">
    <location>
        <begin position="1"/>
        <end position="11"/>
    </location>
</feature>
<feature type="domain" description="DUF397" evidence="2">
    <location>
        <begin position="15"/>
        <end position="71"/>
    </location>
</feature>
<name>A0ABS3QVI9_9ACTN</name>
<protein>
    <submittedName>
        <fullName evidence="3">DUF397 domain-containing protein</fullName>
    </submittedName>
</protein>
<keyword evidence="4" id="KW-1185">Reference proteome</keyword>
<dbReference type="Proteomes" id="UP000666915">
    <property type="component" value="Unassembled WGS sequence"/>
</dbReference>
<gene>
    <name evidence="3" type="ORF">J4557_10740</name>
</gene>
<accession>A0ABS3QVI9</accession>